<dbReference type="InterPro" id="IPR004895">
    <property type="entry name" value="Prenylated_rab_accept_PRA1"/>
</dbReference>
<proteinExistence type="inferred from homology"/>
<keyword evidence="3 5" id="KW-1133">Transmembrane helix</keyword>
<dbReference type="PANTHER" id="PTHR19317:SF0">
    <property type="entry name" value="PRENYLATED RAB ACCEPTOR PROTEIN 1"/>
    <property type="match status" value="1"/>
</dbReference>
<dbReference type="KEGG" id="dfa:DFA_11692"/>
<dbReference type="GO" id="GO:0016020">
    <property type="term" value="C:membrane"/>
    <property type="evidence" value="ECO:0007669"/>
    <property type="project" value="UniProtKB-SubCell"/>
</dbReference>
<comment type="similarity">
    <text evidence="5">Belongs to the PRA1 family.</text>
</comment>
<dbReference type="EMBL" id="GL883029">
    <property type="protein sequence ID" value="EGG13931.1"/>
    <property type="molecule type" value="Genomic_DNA"/>
</dbReference>
<evidence type="ECO:0000313" key="8">
    <source>
        <dbReference type="Proteomes" id="UP000007797"/>
    </source>
</evidence>
<dbReference type="GO" id="GO:0005794">
    <property type="term" value="C:Golgi apparatus"/>
    <property type="evidence" value="ECO:0007669"/>
    <property type="project" value="TreeGrafter"/>
</dbReference>
<feature type="region of interest" description="Disordered" evidence="6">
    <location>
        <begin position="1"/>
        <end position="44"/>
    </location>
</feature>
<dbReference type="OMA" id="VVYFQSN"/>
<evidence type="ECO:0000313" key="7">
    <source>
        <dbReference type="EMBL" id="EGG13931.1"/>
    </source>
</evidence>
<reference evidence="8" key="1">
    <citation type="journal article" date="2011" name="Genome Res.">
        <title>Phylogeny-wide analysis of social amoeba genomes highlights ancient origins for complex intercellular communication.</title>
        <authorList>
            <person name="Heidel A.J."/>
            <person name="Lawal H.M."/>
            <person name="Felder M."/>
            <person name="Schilde C."/>
            <person name="Helps N.R."/>
            <person name="Tunggal B."/>
            <person name="Rivero F."/>
            <person name="John U."/>
            <person name="Schleicher M."/>
            <person name="Eichinger L."/>
            <person name="Platzer M."/>
            <person name="Noegel A.A."/>
            <person name="Schaap P."/>
            <person name="Gloeckner G."/>
        </authorList>
    </citation>
    <scope>NUCLEOTIDE SEQUENCE [LARGE SCALE GENOMIC DNA]</scope>
    <source>
        <strain evidence="8">SH3</strain>
    </source>
</reference>
<comment type="subcellular location">
    <subcellularLocation>
        <location evidence="1 5">Membrane</location>
        <topology evidence="1 5">Multi-pass membrane protein</topology>
    </subcellularLocation>
</comment>
<dbReference type="AlphaFoldDB" id="F4QDY4"/>
<dbReference type="OrthoDB" id="63113at2759"/>
<dbReference type="Pfam" id="PF03208">
    <property type="entry name" value="PRA1"/>
    <property type="match status" value="1"/>
</dbReference>
<organism evidence="7 8">
    <name type="scientific">Cavenderia fasciculata</name>
    <name type="common">Slime mold</name>
    <name type="synonym">Dictyostelium fasciculatum</name>
    <dbReference type="NCBI Taxonomy" id="261658"/>
    <lineage>
        <taxon>Eukaryota</taxon>
        <taxon>Amoebozoa</taxon>
        <taxon>Evosea</taxon>
        <taxon>Eumycetozoa</taxon>
        <taxon>Dictyostelia</taxon>
        <taxon>Acytosteliales</taxon>
        <taxon>Cavenderiaceae</taxon>
        <taxon>Cavenderia</taxon>
    </lineage>
</organism>
<protein>
    <recommendedName>
        <fullName evidence="5">PRA1 family protein</fullName>
    </recommendedName>
</protein>
<evidence type="ECO:0000256" key="1">
    <source>
        <dbReference type="ARBA" id="ARBA00004141"/>
    </source>
</evidence>
<dbReference type="GeneID" id="14866160"/>
<dbReference type="PANTHER" id="PTHR19317">
    <property type="entry name" value="PRENYLATED RAB ACCEPTOR 1-RELATED"/>
    <property type="match status" value="1"/>
</dbReference>
<dbReference type="STRING" id="1054147.F4QDY4"/>
<keyword evidence="2 5" id="KW-0812">Transmembrane</keyword>
<evidence type="ECO:0000256" key="2">
    <source>
        <dbReference type="ARBA" id="ARBA00022692"/>
    </source>
</evidence>
<evidence type="ECO:0000256" key="4">
    <source>
        <dbReference type="ARBA" id="ARBA00023136"/>
    </source>
</evidence>
<evidence type="ECO:0000256" key="3">
    <source>
        <dbReference type="ARBA" id="ARBA00022989"/>
    </source>
</evidence>
<accession>F4QDY4</accession>
<name>F4QDY4_CACFS</name>
<keyword evidence="4 5" id="KW-0472">Membrane</keyword>
<keyword evidence="8" id="KW-1185">Reference proteome</keyword>
<feature type="transmembrane region" description="Helical" evidence="5">
    <location>
        <begin position="117"/>
        <end position="135"/>
    </location>
</feature>
<evidence type="ECO:0000256" key="5">
    <source>
        <dbReference type="RuleBase" id="RU363107"/>
    </source>
</evidence>
<gene>
    <name evidence="7" type="primary">prafA</name>
    <name evidence="7" type="ORF">DFA_11692</name>
</gene>
<feature type="transmembrane region" description="Helical" evidence="5">
    <location>
        <begin position="170"/>
        <end position="194"/>
    </location>
</feature>
<dbReference type="RefSeq" id="XP_004350639.1">
    <property type="nucleotide sequence ID" value="XM_004350588.1"/>
</dbReference>
<feature type="compositionally biased region" description="Polar residues" evidence="6">
    <location>
        <begin position="1"/>
        <end position="22"/>
    </location>
</feature>
<dbReference type="Proteomes" id="UP000007797">
    <property type="component" value="Unassembled WGS sequence"/>
</dbReference>
<feature type="transmembrane region" description="Helical" evidence="5">
    <location>
        <begin position="141"/>
        <end position="158"/>
    </location>
</feature>
<feature type="compositionally biased region" description="Low complexity" evidence="6">
    <location>
        <begin position="25"/>
        <end position="34"/>
    </location>
</feature>
<sequence length="228" mass="25109">MNESQGQPTLSFPSTASLNAYASSPPLQQQPQQPMGNGGGNASYAEPTGTSSVMYSMLGAAAGSVLTQRMSGISSKVKEFKDSRLQNARDWKQFIGKREKYSLPRPSDTGSRVKENLQYFQTNYFILFFIFATYVIITKPLFLFLLLTLALITIYMNYINTELSEIQKKIAYGIQIFVSIYFLLSAGSSIVWLIGASLSIVLLHATFHVPTSTDPSTLEFGGGSEHNV</sequence>
<evidence type="ECO:0000256" key="6">
    <source>
        <dbReference type="SAM" id="MobiDB-lite"/>
    </source>
</evidence>